<comment type="caution">
    <text evidence="2">The sequence shown here is derived from an EMBL/GenBank/DDBJ whole genome shotgun (WGS) entry which is preliminary data.</text>
</comment>
<evidence type="ECO:0000256" key="1">
    <source>
        <dbReference type="SAM" id="MobiDB-lite"/>
    </source>
</evidence>
<sequence>MTECNGAGAFGDSSKAGTLRVNRAKGGSNTLSGGGIYDVRKHSRRSYEISGRRLQAPAGAPIGVATLLSQHRRGAAPEEQISPEEGGAAWRGTGGSLVIPSPVPMAPSINARTGGDKRVRTLTGTNVSTVPRVSLEKGKTGSVRGGSGFGKRGTEFSGGAALRSRGMGTGRGSAGGTWAAGGAGVGGGRYEGGLG</sequence>
<keyword evidence="3" id="KW-1185">Reference proteome</keyword>
<name>A0A9P5PAN8_9AGAR</name>
<feature type="region of interest" description="Disordered" evidence="1">
    <location>
        <begin position="137"/>
        <end position="195"/>
    </location>
</feature>
<proteinExistence type="predicted"/>
<feature type="region of interest" description="Disordered" evidence="1">
    <location>
        <begin position="1"/>
        <end position="39"/>
    </location>
</feature>
<gene>
    <name evidence="2" type="ORF">BDP27DRAFT_1407359</name>
</gene>
<dbReference type="EMBL" id="JADNRY010000274">
    <property type="protein sequence ID" value="KAF9059861.1"/>
    <property type="molecule type" value="Genomic_DNA"/>
</dbReference>
<accession>A0A9P5PAN8</accession>
<dbReference type="Proteomes" id="UP000772434">
    <property type="component" value="Unassembled WGS sequence"/>
</dbReference>
<reference evidence="2" key="1">
    <citation type="submission" date="2020-11" db="EMBL/GenBank/DDBJ databases">
        <authorList>
            <consortium name="DOE Joint Genome Institute"/>
            <person name="Ahrendt S."/>
            <person name="Riley R."/>
            <person name="Andreopoulos W."/>
            <person name="Labutti K."/>
            <person name="Pangilinan J."/>
            <person name="Ruiz-Duenas F.J."/>
            <person name="Barrasa J.M."/>
            <person name="Sanchez-Garcia M."/>
            <person name="Camarero S."/>
            <person name="Miyauchi S."/>
            <person name="Serrano A."/>
            <person name="Linde D."/>
            <person name="Babiker R."/>
            <person name="Drula E."/>
            <person name="Ayuso-Fernandez I."/>
            <person name="Pacheco R."/>
            <person name="Padilla G."/>
            <person name="Ferreira P."/>
            <person name="Barriuso J."/>
            <person name="Kellner H."/>
            <person name="Castanera R."/>
            <person name="Alfaro M."/>
            <person name="Ramirez L."/>
            <person name="Pisabarro A.G."/>
            <person name="Kuo A."/>
            <person name="Tritt A."/>
            <person name="Lipzen A."/>
            <person name="He G."/>
            <person name="Yan M."/>
            <person name="Ng V."/>
            <person name="Cullen D."/>
            <person name="Martin F."/>
            <person name="Rosso M.-N."/>
            <person name="Henrissat B."/>
            <person name="Hibbett D."/>
            <person name="Martinez A.T."/>
            <person name="Grigoriev I.V."/>
        </authorList>
    </citation>
    <scope>NUCLEOTIDE SEQUENCE</scope>
    <source>
        <strain evidence="2">AH 40177</strain>
    </source>
</reference>
<dbReference type="AlphaFoldDB" id="A0A9P5PAN8"/>
<organism evidence="2 3">
    <name type="scientific">Rhodocollybia butyracea</name>
    <dbReference type="NCBI Taxonomy" id="206335"/>
    <lineage>
        <taxon>Eukaryota</taxon>
        <taxon>Fungi</taxon>
        <taxon>Dikarya</taxon>
        <taxon>Basidiomycota</taxon>
        <taxon>Agaricomycotina</taxon>
        <taxon>Agaricomycetes</taxon>
        <taxon>Agaricomycetidae</taxon>
        <taxon>Agaricales</taxon>
        <taxon>Marasmiineae</taxon>
        <taxon>Omphalotaceae</taxon>
        <taxon>Rhodocollybia</taxon>
    </lineage>
</organism>
<protein>
    <submittedName>
        <fullName evidence="2">Uncharacterized protein</fullName>
    </submittedName>
</protein>
<feature type="compositionally biased region" description="Gly residues" evidence="1">
    <location>
        <begin position="167"/>
        <end position="195"/>
    </location>
</feature>
<evidence type="ECO:0000313" key="2">
    <source>
        <dbReference type="EMBL" id="KAF9059861.1"/>
    </source>
</evidence>
<evidence type="ECO:0000313" key="3">
    <source>
        <dbReference type="Proteomes" id="UP000772434"/>
    </source>
</evidence>